<dbReference type="PANTHER" id="PTHR36924">
    <property type="entry name" value="ANTITOXIN HIGA-1"/>
    <property type="match status" value="1"/>
</dbReference>
<dbReference type="EMBL" id="FWFR01000001">
    <property type="protein sequence ID" value="SLN29135.1"/>
    <property type="molecule type" value="Genomic_DNA"/>
</dbReference>
<dbReference type="AlphaFoldDB" id="A0A1Y5RZD5"/>
<evidence type="ECO:0000313" key="3">
    <source>
        <dbReference type="EMBL" id="SLN29135.1"/>
    </source>
</evidence>
<feature type="domain" description="HTH cro/C1-type" evidence="2">
    <location>
        <begin position="23"/>
        <end position="70"/>
    </location>
</feature>
<accession>A0A1Y5RZD5</accession>
<dbReference type="InterPro" id="IPR001387">
    <property type="entry name" value="Cro/C1-type_HTH"/>
</dbReference>
<dbReference type="Pfam" id="PF01381">
    <property type="entry name" value="HTH_3"/>
    <property type="match status" value="1"/>
</dbReference>
<evidence type="ECO:0000256" key="1">
    <source>
        <dbReference type="ARBA" id="ARBA00023125"/>
    </source>
</evidence>
<keyword evidence="4" id="KW-1185">Reference proteome</keyword>
<dbReference type="SUPFAM" id="SSF47413">
    <property type="entry name" value="lambda repressor-like DNA-binding domains"/>
    <property type="match status" value="1"/>
</dbReference>
<dbReference type="CDD" id="cd00093">
    <property type="entry name" value="HTH_XRE"/>
    <property type="match status" value="1"/>
</dbReference>
<organism evidence="3 4">
    <name type="scientific">Oceanibacterium hippocampi</name>
    <dbReference type="NCBI Taxonomy" id="745714"/>
    <lineage>
        <taxon>Bacteria</taxon>
        <taxon>Pseudomonadati</taxon>
        <taxon>Pseudomonadota</taxon>
        <taxon>Alphaproteobacteria</taxon>
        <taxon>Sneathiellales</taxon>
        <taxon>Sneathiellaceae</taxon>
        <taxon>Oceanibacterium</taxon>
    </lineage>
</organism>
<evidence type="ECO:0000313" key="4">
    <source>
        <dbReference type="Proteomes" id="UP000193200"/>
    </source>
</evidence>
<dbReference type="InterPro" id="IPR013430">
    <property type="entry name" value="Toxin_antidote_HigA"/>
</dbReference>
<protein>
    <submittedName>
        <fullName evidence="3">Putative HTH-type transcriptional regulator YbaQ</fullName>
    </submittedName>
</protein>
<dbReference type="FunCoup" id="A0A1Y5RZD5">
    <property type="interactions" value="38"/>
</dbReference>
<dbReference type="SMART" id="SM00530">
    <property type="entry name" value="HTH_XRE"/>
    <property type="match status" value="1"/>
</dbReference>
<dbReference type="GO" id="GO:0003677">
    <property type="term" value="F:DNA binding"/>
    <property type="evidence" value="ECO:0007669"/>
    <property type="project" value="UniProtKB-KW"/>
</dbReference>
<dbReference type="InterPro" id="IPR010982">
    <property type="entry name" value="Lambda_DNA-bd_dom_sf"/>
</dbReference>
<evidence type="ECO:0000259" key="2">
    <source>
        <dbReference type="PROSITE" id="PS50943"/>
    </source>
</evidence>
<dbReference type="InParanoid" id="A0A1Y5RZD5"/>
<proteinExistence type="predicted"/>
<dbReference type="RefSeq" id="WP_085882253.1">
    <property type="nucleotide sequence ID" value="NZ_FWFR01000001.1"/>
</dbReference>
<reference evidence="3 4" key="1">
    <citation type="submission" date="2017-03" db="EMBL/GenBank/DDBJ databases">
        <authorList>
            <person name="Afonso C.L."/>
            <person name="Miller P.J."/>
            <person name="Scott M.A."/>
            <person name="Spackman E."/>
            <person name="Goraichik I."/>
            <person name="Dimitrov K.M."/>
            <person name="Suarez D.L."/>
            <person name="Swayne D.E."/>
        </authorList>
    </citation>
    <scope>NUCLEOTIDE SEQUENCE [LARGE SCALE GENOMIC DNA]</scope>
    <source>
        <strain evidence="3 4">CECT 7691</strain>
    </source>
</reference>
<dbReference type="OrthoDB" id="3174593at2"/>
<sequence length="101" mass="11279">MSETDTRVSHPGLILKASFMDPLGISINRLARLIHVPPNRISAIVNGKRAITADTALRLERFFGIAAKNWMHLQADYDLDVERRESWLKIAASITPGNKKA</sequence>
<dbReference type="Proteomes" id="UP000193200">
    <property type="component" value="Unassembled WGS sequence"/>
</dbReference>
<dbReference type="NCBIfam" id="TIGR02607">
    <property type="entry name" value="antidote_HigA"/>
    <property type="match status" value="1"/>
</dbReference>
<dbReference type="PROSITE" id="PS50943">
    <property type="entry name" value="HTH_CROC1"/>
    <property type="match status" value="1"/>
</dbReference>
<dbReference type="Gene3D" id="1.10.260.40">
    <property type="entry name" value="lambda repressor-like DNA-binding domains"/>
    <property type="match status" value="1"/>
</dbReference>
<name>A0A1Y5RZD5_9PROT</name>
<keyword evidence="1" id="KW-0238">DNA-binding</keyword>
<gene>
    <name evidence="3" type="primary">ybaQ</name>
    <name evidence="3" type="ORF">OCH7691_00981</name>
</gene>
<dbReference type="PANTHER" id="PTHR36924:SF1">
    <property type="entry name" value="ANTITOXIN HIGA-1"/>
    <property type="match status" value="1"/>
</dbReference>